<accession>A0A3N4Z2U7</accession>
<dbReference type="AlphaFoldDB" id="A0A3N4Z2U7"/>
<evidence type="ECO:0000256" key="1">
    <source>
        <dbReference type="SAM" id="MobiDB-lite"/>
    </source>
</evidence>
<gene>
    <name evidence="2" type="ORF">EDD32_0582</name>
</gene>
<dbReference type="EMBL" id="RKRA01000001">
    <property type="protein sequence ID" value="RPF26154.1"/>
    <property type="molecule type" value="Genomic_DNA"/>
</dbReference>
<comment type="caution">
    <text evidence="2">The sequence shown here is derived from an EMBL/GenBank/DDBJ whole genome shotgun (WGS) entry which is preliminary data.</text>
</comment>
<feature type="region of interest" description="Disordered" evidence="1">
    <location>
        <begin position="1"/>
        <end position="39"/>
    </location>
</feature>
<evidence type="ECO:0000313" key="2">
    <source>
        <dbReference type="EMBL" id="RPF26154.1"/>
    </source>
</evidence>
<organism evidence="2 3">
    <name type="scientific">Georgenia muralis</name>
    <dbReference type="NCBI Taxonomy" id="154117"/>
    <lineage>
        <taxon>Bacteria</taxon>
        <taxon>Bacillati</taxon>
        <taxon>Actinomycetota</taxon>
        <taxon>Actinomycetes</taxon>
        <taxon>Micrococcales</taxon>
        <taxon>Bogoriellaceae</taxon>
        <taxon>Georgenia</taxon>
    </lineage>
</organism>
<evidence type="ECO:0000313" key="3">
    <source>
        <dbReference type="Proteomes" id="UP000280726"/>
    </source>
</evidence>
<dbReference type="Proteomes" id="UP000280726">
    <property type="component" value="Unassembled WGS sequence"/>
</dbReference>
<keyword evidence="3" id="KW-1185">Reference proteome</keyword>
<name>A0A3N4Z2U7_9MICO</name>
<proteinExistence type="predicted"/>
<protein>
    <submittedName>
        <fullName evidence="2">Uncharacterized protein</fullName>
    </submittedName>
</protein>
<sequence length="39" mass="4164">MTVRTSLPPGHDVADDAAPVHAAARAHHQRAPLPEDEEP</sequence>
<reference evidence="2 3" key="1">
    <citation type="submission" date="2018-11" db="EMBL/GenBank/DDBJ databases">
        <title>Sequencing the genomes of 1000 actinobacteria strains.</title>
        <authorList>
            <person name="Klenk H.-P."/>
        </authorList>
    </citation>
    <scope>NUCLEOTIDE SEQUENCE [LARGE SCALE GENOMIC DNA]</scope>
    <source>
        <strain evidence="2 3">DSM 14418</strain>
    </source>
</reference>